<reference evidence="1" key="1">
    <citation type="submission" date="2023-11" db="EMBL/GenBank/DDBJ databases">
        <title>Genome assemblies of two species of porcelain crab, Petrolisthes cinctipes and Petrolisthes manimaculis (Anomura: Porcellanidae).</title>
        <authorList>
            <person name="Angst P."/>
        </authorList>
    </citation>
    <scope>NUCLEOTIDE SEQUENCE</scope>
    <source>
        <strain evidence="1">PB745_02</strain>
        <tissue evidence="1">Gill</tissue>
    </source>
</reference>
<comment type="caution">
    <text evidence="1">The sequence shown here is derived from an EMBL/GenBank/DDBJ whole genome shotgun (WGS) entry which is preliminary data.</text>
</comment>
<keyword evidence="2" id="KW-1185">Reference proteome</keyword>
<evidence type="ECO:0000313" key="1">
    <source>
        <dbReference type="EMBL" id="KAK4295885.1"/>
    </source>
</evidence>
<sequence>PPNDPVILASDTGQEVWDNGGALQRGRVHVYRLPGDGSLTRRHLHASLMCQASNTNYSSPARSNIQIEMNFKPLMVSILGITGATVSGARVRVGVSECWCQTLSFPHLVVGWYAAHQRHNLDCQLREHHPEYPDLGTT</sequence>
<organism evidence="1 2">
    <name type="scientific">Petrolisthes manimaculis</name>
    <dbReference type="NCBI Taxonomy" id="1843537"/>
    <lineage>
        <taxon>Eukaryota</taxon>
        <taxon>Metazoa</taxon>
        <taxon>Ecdysozoa</taxon>
        <taxon>Arthropoda</taxon>
        <taxon>Crustacea</taxon>
        <taxon>Multicrustacea</taxon>
        <taxon>Malacostraca</taxon>
        <taxon>Eumalacostraca</taxon>
        <taxon>Eucarida</taxon>
        <taxon>Decapoda</taxon>
        <taxon>Pleocyemata</taxon>
        <taxon>Anomura</taxon>
        <taxon>Galatheoidea</taxon>
        <taxon>Porcellanidae</taxon>
        <taxon>Petrolisthes</taxon>
    </lineage>
</organism>
<protein>
    <submittedName>
        <fullName evidence="1">Uncharacterized protein</fullName>
    </submittedName>
</protein>
<proteinExistence type="predicted"/>
<accession>A0AAE1NVK9</accession>
<evidence type="ECO:0000313" key="2">
    <source>
        <dbReference type="Proteomes" id="UP001292094"/>
    </source>
</evidence>
<name>A0AAE1NVK9_9EUCA</name>
<dbReference type="AlphaFoldDB" id="A0AAE1NVK9"/>
<dbReference type="Proteomes" id="UP001292094">
    <property type="component" value="Unassembled WGS sequence"/>
</dbReference>
<gene>
    <name evidence="1" type="ORF">Pmani_031573</name>
</gene>
<dbReference type="EMBL" id="JAWZYT010003975">
    <property type="protein sequence ID" value="KAK4295885.1"/>
    <property type="molecule type" value="Genomic_DNA"/>
</dbReference>
<feature type="non-terminal residue" evidence="1">
    <location>
        <position position="1"/>
    </location>
</feature>